<dbReference type="Gene3D" id="1.10.287.470">
    <property type="entry name" value="Helix hairpin bin"/>
    <property type="match status" value="1"/>
</dbReference>
<keyword evidence="2" id="KW-1185">Reference proteome</keyword>
<dbReference type="KEGG" id="tmk:QGN29_00995"/>
<organism evidence="1 2">
    <name type="scientific">Temperatibacter marinus</name>
    <dbReference type="NCBI Taxonomy" id="1456591"/>
    <lineage>
        <taxon>Bacteria</taxon>
        <taxon>Pseudomonadati</taxon>
        <taxon>Pseudomonadota</taxon>
        <taxon>Alphaproteobacteria</taxon>
        <taxon>Kordiimonadales</taxon>
        <taxon>Temperatibacteraceae</taxon>
        <taxon>Temperatibacter</taxon>
    </lineage>
</organism>
<dbReference type="AlphaFoldDB" id="A0AA52EII8"/>
<gene>
    <name evidence="1" type="ORF">QGN29_00995</name>
</gene>
<evidence type="ECO:0000313" key="1">
    <source>
        <dbReference type="EMBL" id="WND02939.1"/>
    </source>
</evidence>
<dbReference type="SUPFAM" id="SSF111369">
    <property type="entry name" value="HlyD-like secretion proteins"/>
    <property type="match status" value="1"/>
</dbReference>
<dbReference type="GO" id="GO:0015562">
    <property type="term" value="F:efflux transmembrane transporter activity"/>
    <property type="evidence" value="ECO:0007669"/>
    <property type="project" value="TreeGrafter"/>
</dbReference>
<protein>
    <submittedName>
        <fullName evidence="1">Efflux RND transporter periplasmic adaptor subunit</fullName>
    </submittedName>
</protein>
<evidence type="ECO:0000313" key="2">
    <source>
        <dbReference type="Proteomes" id="UP001268683"/>
    </source>
</evidence>
<dbReference type="PANTHER" id="PTHR30469">
    <property type="entry name" value="MULTIDRUG RESISTANCE PROTEIN MDTA"/>
    <property type="match status" value="1"/>
</dbReference>
<proteinExistence type="predicted"/>
<sequence>MVLKVPHRCNRKTCSGYLSDLEERRPISILVNILINGRLQQLLFCSFLGFLVLPMTGAQAQDHTVRALVEAAQSATLSSKYAGTIVHYPSELGTPFKKGDPLVVFSCEEPLASLQISKGERDSARATLKTEQELLEYDSGSEYNIQLAEAALTQAEGQYELSQLRVKDCSIQAPFSGQIIKRYSRRFQTASPGDPLLDLVNNSKLFIKAFLPSHLFTKASIGMDVFIQLDEIEGLFQARLQYKNPYIDPASQTFEIRAKILHPPKALVSGMSGVLKVMPANRKE</sequence>
<reference evidence="1" key="1">
    <citation type="submission" date="2023-04" db="EMBL/GenBank/DDBJ databases">
        <title>Complete genome sequence of Temperatibacter marinus.</title>
        <authorList>
            <person name="Rong J.-C."/>
            <person name="Yi M.-L."/>
            <person name="Zhao Q."/>
        </authorList>
    </citation>
    <scope>NUCLEOTIDE SEQUENCE</scope>
    <source>
        <strain evidence="1">NBRC 110045</strain>
    </source>
</reference>
<dbReference type="RefSeq" id="WP_310798781.1">
    <property type="nucleotide sequence ID" value="NZ_CP123872.1"/>
</dbReference>
<dbReference type="GO" id="GO:1990281">
    <property type="term" value="C:efflux pump complex"/>
    <property type="evidence" value="ECO:0007669"/>
    <property type="project" value="TreeGrafter"/>
</dbReference>
<dbReference type="EMBL" id="CP123872">
    <property type="protein sequence ID" value="WND02939.1"/>
    <property type="molecule type" value="Genomic_DNA"/>
</dbReference>
<dbReference type="Gene3D" id="2.40.50.100">
    <property type="match status" value="1"/>
</dbReference>
<accession>A0AA52EII8</accession>
<dbReference type="Proteomes" id="UP001268683">
    <property type="component" value="Chromosome"/>
</dbReference>
<dbReference type="Gene3D" id="2.40.30.170">
    <property type="match status" value="1"/>
</dbReference>
<name>A0AA52EII8_9PROT</name>